<dbReference type="Proteomes" id="UP001595420">
    <property type="component" value="Unassembled WGS sequence"/>
</dbReference>
<sequence length="49" mass="5650">MPASLDLSFAPLGFRARSPVRDFLRGLRRWLTYRPERRYLGGTRKPSAG</sequence>
<organism evidence="1 2">
    <name type="scientific">Falsiroseomonas tokyonensis</name>
    <dbReference type="NCBI Taxonomy" id="430521"/>
    <lineage>
        <taxon>Bacteria</taxon>
        <taxon>Pseudomonadati</taxon>
        <taxon>Pseudomonadota</taxon>
        <taxon>Alphaproteobacteria</taxon>
        <taxon>Acetobacterales</taxon>
        <taxon>Roseomonadaceae</taxon>
        <taxon>Falsiroseomonas</taxon>
    </lineage>
</organism>
<gene>
    <name evidence="1" type="ORF">ACFOD3_03180</name>
</gene>
<accession>A0ABV7BP50</accession>
<proteinExistence type="predicted"/>
<comment type="caution">
    <text evidence="1">The sequence shown here is derived from an EMBL/GenBank/DDBJ whole genome shotgun (WGS) entry which is preliminary data.</text>
</comment>
<evidence type="ECO:0000313" key="2">
    <source>
        <dbReference type="Proteomes" id="UP001595420"/>
    </source>
</evidence>
<reference evidence="2" key="1">
    <citation type="journal article" date="2019" name="Int. J. Syst. Evol. Microbiol.">
        <title>The Global Catalogue of Microorganisms (GCM) 10K type strain sequencing project: providing services to taxonomists for standard genome sequencing and annotation.</title>
        <authorList>
            <consortium name="The Broad Institute Genomics Platform"/>
            <consortium name="The Broad Institute Genome Sequencing Center for Infectious Disease"/>
            <person name="Wu L."/>
            <person name="Ma J."/>
        </authorList>
    </citation>
    <scope>NUCLEOTIDE SEQUENCE [LARGE SCALE GENOMIC DNA]</scope>
    <source>
        <strain evidence="2">CGMCC 1.16855</strain>
    </source>
</reference>
<evidence type="ECO:0000313" key="1">
    <source>
        <dbReference type="EMBL" id="MFC2998879.1"/>
    </source>
</evidence>
<dbReference type="EMBL" id="JBHRSB010000001">
    <property type="protein sequence ID" value="MFC2998879.1"/>
    <property type="molecule type" value="Genomic_DNA"/>
</dbReference>
<dbReference type="RefSeq" id="WP_216834529.1">
    <property type="nucleotide sequence ID" value="NZ_JAFNJS010000001.1"/>
</dbReference>
<name>A0ABV7BP50_9PROT</name>
<protein>
    <submittedName>
        <fullName evidence="1">Uncharacterized protein</fullName>
    </submittedName>
</protein>
<keyword evidence="2" id="KW-1185">Reference proteome</keyword>